<protein>
    <submittedName>
        <fullName evidence="1">Uncharacterized protein</fullName>
    </submittedName>
</protein>
<dbReference type="Proteomes" id="UP001150603">
    <property type="component" value="Unassembled WGS sequence"/>
</dbReference>
<keyword evidence="2" id="KW-1185">Reference proteome</keyword>
<accession>A0ACC1JGB8</accession>
<reference evidence="1" key="1">
    <citation type="submission" date="2022-07" db="EMBL/GenBank/DDBJ databases">
        <title>Phylogenomic reconstructions and comparative analyses of Kickxellomycotina fungi.</title>
        <authorList>
            <person name="Reynolds N.K."/>
            <person name="Stajich J.E."/>
            <person name="Barry K."/>
            <person name="Grigoriev I.V."/>
            <person name="Crous P."/>
            <person name="Smith M.E."/>
        </authorList>
    </citation>
    <scope>NUCLEOTIDE SEQUENCE</scope>
    <source>
        <strain evidence="1">NRRL 5244</strain>
    </source>
</reference>
<name>A0ACC1JGB8_9FUNG</name>
<evidence type="ECO:0000313" key="1">
    <source>
        <dbReference type="EMBL" id="KAJ1950411.1"/>
    </source>
</evidence>
<proteinExistence type="predicted"/>
<dbReference type="EMBL" id="JANBPW010000209">
    <property type="protein sequence ID" value="KAJ1950411.1"/>
    <property type="molecule type" value="Genomic_DNA"/>
</dbReference>
<organism evidence="1 2">
    <name type="scientific">Linderina macrospora</name>
    <dbReference type="NCBI Taxonomy" id="4868"/>
    <lineage>
        <taxon>Eukaryota</taxon>
        <taxon>Fungi</taxon>
        <taxon>Fungi incertae sedis</taxon>
        <taxon>Zoopagomycota</taxon>
        <taxon>Kickxellomycotina</taxon>
        <taxon>Kickxellomycetes</taxon>
        <taxon>Kickxellales</taxon>
        <taxon>Kickxellaceae</taxon>
        <taxon>Linderina</taxon>
    </lineage>
</organism>
<comment type="caution">
    <text evidence="1">The sequence shown here is derived from an EMBL/GenBank/DDBJ whole genome shotgun (WGS) entry which is preliminary data.</text>
</comment>
<gene>
    <name evidence="1" type="ORF">FBU59_000696</name>
</gene>
<sequence length="82" mass="8808">MHTTALLMLPVLMLLTPASARRPYYPLPTPEDAPVLPVGVRHESGVEYNLYRKDTAGKVFSAVSSSSTKSESGDFTASVPIS</sequence>
<evidence type="ECO:0000313" key="2">
    <source>
        <dbReference type="Proteomes" id="UP001150603"/>
    </source>
</evidence>